<dbReference type="EMBL" id="MFJD01000007">
    <property type="protein sequence ID" value="OGG02534.1"/>
    <property type="molecule type" value="Genomic_DNA"/>
</dbReference>
<accession>A0A1F5YR27</accession>
<dbReference type="Proteomes" id="UP000178448">
    <property type="component" value="Unassembled WGS sequence"/>
</dbReference>
<organism evidence="1 2">
    <name type="scientific">Candidatus Gottesmanbacteria bacterium RBG_16_52_11</name>
    <dbReference type="NCBI Taxonomy" id="1798374"/>
    <lineage>
        <taxon>Bacteria</taxon>
        <taxon>Candidatus Gottesmaniibacteriota</taxon>
    </lineage>
</organism>
<sequence length="111" mass="12569">MGVTELAQQSLHLLNEGDLPPGILTYEQLYDQMIAGMHGVPVWDIKMSRPAIIWQAGENPERLMITGADGNLHPITRERTIEYFAALDDHPECREVVDRMLFTIQSVLNQP</sequence>
<comment type="caution">
    <text evidence="1">The sequence shown here is derived from an EMBL/GenBank/DDBJ whole genome shotgun (WGS) entry which is preliminary data.</text>
</comment>
<proteinExistence type="predicted"/>
<gene>
    <name evidence="1" type="ORF">A2Z33_01925</name>
</gene>
<dbReference type="AlphaFoldDB" id="A0A1F5YR27"/>
<evidence type="ECO:0000313" key="1">
    <source>
        <dbReference type="EMBL" id="OGG02534.1"/>
    </source>
</evidence>
<name>A0A1F5YR27_9BACT</name>
<reference evidence="1 2" key="1">
    <citation type="journal article" date="2016" name="Nat. Commun.">
        <title>Thousands of microbial genomes shed light on interconnected biogeochemical processes in an aquifer system.</title>
        <authorList>
            <person name="Anantharaman K."/>
            <person name="Brown C.T."/>
            <person name="Hug L.A."/>
            <person name="Sharon I."/>
            <person name="Castelle C.J."/>
            <person name="Probst A.J."/>
            <person name="Thomas B.C."/>
            <person name="Singh A."/>
            <person name="Wilkins M.J."/>
            <person name="Karaoz U."/>
            <person name="Brodie E.L."/>
            <person name="Williams K.H."/>
            <person name="Hubbard S.S."/>
            <person name="Banfield J.F."/>
        </authorList>
    </citation>
    <scope>NUCLEOTIDE SEQUENCE [LARGE SCALE GENOMIC DNA]</scope>
</reference>
<evidence type="ECO:0000313" key="2">
    <source>
        <dbReference type="Proteomes" id="UP000178448"/>
    </source>
</evidence>
<protein>
    <submittedName>
        <fullName evidence="1">Uncharacterized protein</fullName>
    </submittedName>
</protein>